<name>A0A6N2NE26_SALVM</name>
<sequence>MQPRMLVSCMMSSTLVLKGSTTSFVPLLTIVLFGGVRALVGITNDTLLTEAANIVPFGPWQVLFLEHGFVPRPTVKKNCLSNFCGTLAGNSALARLRSLLVKFVANEVSFRATVELSKVPDQYIRSSRHEKLALGGGAWSLEEHCGLSRAMRRVSVSNGFT</sequence>
<proteinExistence type="predicted"/>
<reference evidence="1" key="1">
    <citation type="submission" date="2019-03" db="EMBL/GenBank/DDBJ databases">
        <authorList>
            <person name="Mank J."/>
            <person name="Almeida P."/>
        </authorList>
    </citation>
    <scope>NUCLEOTIDE SEQUENCE</scope>
    <source>
        <strain evidence="1">78183</strain>
    </source>
</reference>
<dbReference type="EMBL" id="CAADRP010002263">
    <property type="protein sequence ID" value="VFU64997.1"/>
    <property type="molecule type" value="Genomic_DNA"/>
</dbReference>
<evidence type="ECO:0000313" key="1">
    <source>
        <dbReference type="EMBL" id="VFU64997.1"/>
    </source>
</evidence>
<dbReference type="AlphaFoldDB" id="A0A6N2NE26"/>
<accession>A0A6N2NE26</accession>
<protein>
    <submittedName>
        <fullName evidence="1">Uncharacterized protein</fullName>
    </submittedName>
</protein>
<organism evidence="1">
    <name type="scientific">Salix viminalis</name>
    <name type="common">Common osier</name>
    <name type="synonym">Basket willow</name>
    <dbReference type="NCBI Taxonomy" id="40686"/>
    <lineage>
        <taxon>Eukaryota</taxon>
        <taxon>Viridiplantae</taxon>
        <taxon>Streptophyta</taxon>
        <taxon>Embryophyta</taxon>
        <taxon>Tracheophyta</taxon>
        <taxon>Spermatophyta</taxon>
        <taxon>Magnoliopsida</taxon>
        <taxon>eudicotyledons</taxon>
        <taxon>Gunneridae</taxon>
        <taxon>Pentapetalae</taxon>
        <taxon>rosids</taxon>
        <taxon>fabids</taxon>
        <taxon>Malpighiales</taxon>
        <taxon>Salicaceae</taxon>
        <taxon>Saliceae</taxon>
        <taxon>Salix</taxon>
    </lineage>
</organism>
<gene>
    <name evidence="1" type="ORF">SVIM_LOCUS498519</name>
</gene>